<dbReference type="InterPro" id="IPR029068">
    <property type="entry name" value="Glyas_Bleomycin-R_OHBP_Dase"/>
</dbReference>
<dbReference type="Proteomes" id="UP000249123">
    <property type="component" value="Unassembled WGS sequence"/>
</dbReference>
<comment type="caution">
    <text evidence="2">The sequence shown here is derived from an EMBL/GenBank/DDBJ whole genome shotgun (WGS) entry which is preliminary data.</text>
</comment>
<sequence length="107" mass="11446">MFYDALLGLLGAKQAMRMDDFIVWSGEAGGAAFSIHVPENGKAYSVGNGVMIALVARDPAQVDAVYAKALELGGQDEGKPGFRAEGFYAAYFRDPDGNKLNIHNMTS</sequence>
<dbReference type="InterPro" id="IPR004360">
    <property type="entry name" value="Glyas_Fos-R_dOase_dom"/>
</dbReference>
<keyword evidence="3" id="KW-1185">Reference proteome</keyword>
<dbReference type="EMBL" id="AWFB01000012">
    <property type="protein sequence ID" value="RAN34337.1"/>
    <property type="molecule type" value="Genomic_DNA"/>
</dbReference>
<dbReference type="Pfam" id="PF00903">
    <property type="entry name" value="Glyoxalase"/>
    <property type="match status" value="1"/>
</dbReference>
<dbReference type="eggNOG" id="COG0346">
    <property type="taxonomic scope" value="Bacteria"/>
</dbReference>
<evidence type="ECO:0000313" key="2">
    <source>
        <dbReference type="EMBL" id="RAN34337.1"/>
    </source>
</evidence>
<reference evidence="2 3" key="1">
    <citation type="submission" date="2013-04" db="EMBL/GenBank/DDBJ databases">
        <title>Hyphomonas sp. T24B3 Genome Sequencing.</title>
        <authorList>
            <person name="Lai Q."/>
            <person name="Shao Z."/>
        </authorList>
    </citation>
    <scope>NUCLEOTIDE SEQUENCE [LARGE SCALE GENOMIC DNA]</scope>
    <source>
        <strain evidence="2 3">T24B3</strain>
    </source>
</reference>
<dbReference type="PANTHER" id="PTHR35006:SF1">
    <property type="entry name" value="BLL2941 PROTEIN"/>
    <property type="match status" value="1"/>
</dbReference>
<gene>
    <name evidence="2" type="ORF">HY3_01645</name>
</gene>
<dbReference type="Gene3D" id="3.10.180.10">
    <property type="entry name" value="2,3-Dihydroxybiphenyl 1,2-Dioxygenase, domain 1"/>
    <property type="match status" value="1"/>
</dbReference>
<feature type="domain" description="Glyoxalase/fosfomycin resistance/dioxygenase" evidence="1">
    <location>
        <begin position="2"/>
        <end position="101"/>
    </location>
</feature>
<name>A0A062U1T2_9PROT</name>
<dbReference type="PANTHER" id="PTHR35006">
    <property type="entry name" value="GLYOXALASE FAMILY PROTEIN (AFU_ORTHOLOGUE AFUA_5G14830)"/>
    <property type="match status" value="1"/>
</dbReference>
<proteinExistence type="predicted"/>
<dbReference type="AlphaFoldDB" id="A0A062U1T2"/>
<dbReference type="STRING" id="1280941.HY2_01560"/>
<accession>A0A062U1T2</accession>
<organism evidence="2 3">
    <name type="scientific">Hyphomonas pacifica</name>
    <dbReference type="NCBI Taxonomy" id="1280941"/>
    <lineage>
        <taxon>Bacteria</taxon>
        <taxon>Pseudomonadati</taxon>
        <taxon>Pseudomonadota</taxon>
        <taxon>Alphaproteobacteria</taxon>
        <taxon>Hyphomonadales</taxon>
        <taxon>Hyphomonadaceae</taxon>
        <taxon>Hyphomonas</taxon>
    </lineage>
</organism>
<evidence type="ECO:0000313" key="3">
    <source>
        <dbReference type="Proteomes" id="UP000249123"/>
    </source>
</evidence>
<dbReference type="SUPFAM" id="SSF54593">
    <property type="entry name" value="Glyoxalase/Bleomycin resistance protein/Dihydroxybiphenyl dioxygenase"/>
    <property type="match status" value="1"/>
</dbReference>
<evidence type="ECO:0000259" key="1">
    <source>
        <dbReference type="Pfam" id="PF00903"/>
    </source>
</evidence>
<dbReference type="CDD" id="cd07262">
    <property type="entry name" value="VOC_like"/>
    <property type="match status" value="1"/>
</dbReference>
<protein>
    <recommendedName>
        <fullName evidence="1">Glyoxalase/fosfomycin resistance/dioxygenase domain-containing protein</fullName>
    </recommendedName>
</protein>